<dbReference type="InterPro" id="IPR011032">
    <property type="entry name" value="GroES-like_sf"/>
</dbReference>
<sequence length="355" mass="37007">MSRLDSIQRPASEPAAPARTIRSYHARSGGGIASLAVREHPMPVPGPGEVLVAVRAVSLSFRELLVLRGSYVLPVRPDVVPVSDGAGEVVATGPGVGTVAAGDRVTATLFPTWQHGPFGAQHLPQLGGSLDGLLTEFAVLPETALVPIPAHLSYREAATLPCAAVTAWNALTGDGRGVRAGDTVVTLGSGGVSLFAIQFARLLGARVIATTGDPAKAARLRALGADEVVDRRDTPDWDGPVRELTAGRGADRIIDVVGTLDRSLRAVAIEGHVACVGFVGGAPVPLDPRLLFASAATVRALAVGSRAQFLEMNRAIGARELRPVIDRVFGFDDAPEAYRYYESASPFGKVVIALD</sequence>
<feature type="domain" description="Enoyl reductase (ER)" evidence="1">
    <location>
        <begin position="30"/>
        <end position="352"/>
    </location>
</feature>
<evidence type="ECO:0000313" key="2">
    <source>
        <dbReference type="EMBL" id="BCJ32727.1"/>
    </source>
</evidence>
<organism evidence="2 3">
    <name type="scientific">Actinocatenispora thailandica</name>
    <dbReference type="NCBI Taxonomy" id="227318"/>
    <lineage>
        <taxon>Bacteria</taxon>
        <taxon>Bacillati</taxon>
        <taxon>Actinomycetota</taxon>
        <taxon>Actinomycetes</taxon>
        <taxon>Micromonosporales</taxon>
        <taxon>Micromonosporaceae</taxon>
        <taxon>Actinocatenispora</taxon>
    </lineage>
</organism>
<evidence type="ECO:0000259" key="1">
    <source>
        <dbReference type="SMART" id="SM00829"/>
    </source>
</evidence>
<dbReference type="SUPFAM" id="SSF50129">
    <property type="entry name" value="GroES-like"/>
    <property type="match status" value="1"/>
</dbReference>
<proteinExistence type="predicted"/>
<accession>A0A7R7DJ95</accession>
<name>A0A7R7DJ95_9ACTN</name>
<dbReference type="AlphaFoldDB" id="A0A7R7DJ95"/>
<keyword evidence="3" id="KW-1185">Reference proteome</keyword>
<dbReference type="SUPFAM" id="SSF51735">
    <property type="entry name" value="NAD(P)-binding Rossmann-fold domains"/>
    <property type="match status" value="1"/>
</dbReference>
<dbReference type="RefSeq" id="WP_239156636.1">
    <property type="nucleotide sequence ID" value="NZ_AP023355.1"/>
</dbReference>
<dbReference type="Proteomes" id="UP000611640">
    <property type="component" value="Chromosome"/>
</dbReference>
<reference evidence="2 3" key="1">
    <citation type="submission" date="2020-08" db="EMBL/GenBank/DDBJ databases">
        <title>Whole genome shotgun sequence of Actinocatenispora thailandica NBRC 105041.</title>
        <authorList>
            <person name="Komaki H."/>
            <person name="Tamura T."/>
        </authorList>
    </citation>
    <scope>NUCLEOTIDE SEQUENCE [LARGE SCALE GENOMIC DNA]</scope>
    <source>
        <strain evidence="2 3">NBRC 105041</strain>
    </source>
</reference>
<dbReference type="GO" id="GO:0016491">
    <property type="term" value="F:oxidoreductase activity"/>
    <property type="evidence" value="ECO:0007669"/>
    <property type="project" value="InterPro"/>
</dbReference>
<dbReference type="Gene3D" id="3.90.180.10">
    <property type="entry name" value="Medium-chain alcohol dehydrogenases, catalytic domain"/>
    <property type="match status" value="1"/>
</dbReference>
<evidence type="ECO:0000313" key="3">
    <source>
        <dbReference type="Proteomes" id="UP000611640"/>
    </source>
</evidence>
<dbReference type="InterPro" id="IPR020843">
    <property type="entry name" value="ER"/>
</dbReference>
<dbReference type="InterPro" id="IPR036291">
    <property type="entry name" value="NAD(P)-bd_dom_sf"/>
</dbReference>
<dbReference type="InterPro" id="IPR013154">
    <property type="entry name" value="ADH-like_N"/>
</dbReference>
<dbReference type="InterPro" id="IPR013149">
    <property type="entry name" value="ADH-like_C"/>
</dbReference>
<dbReference type="SMART" id="SM00829">
    <property type="entry name" value="PKS_ER"/>
    <property type="match status" value="1"/>
</dbReference>
<dbReference type="CDD" id="cd08276">
    <property type="entry name" value="MDR7"/>
    <property type="match status" value="1"/>
</dbReference>
<dbReference type="KEGG" id="atl:Athai_02300"/>
<gene>
    <name evidence="2" type="ORF">Athai_02300</name>
</gene>
<dbReference type="Gene3D" id="3.40.50.720">
    <property type="entry name" value="NAD(P)-binding Rossmann-like Domain"/>
    <property type="match status" value="1"/>
</dbReference>
<dbReference type="InterPro" id="IPR052711">
    <property type="entry name" value="Zinc_ADH-like"/>
</dbReference>
<dbReference type="Pfam" id="PF08240">
    <property type="entry name" value="ADH_N"/>
    <property type="match status" value="1"/>
</dbReference>
<protein>
    <submittedName>
        <fullName evidence="2">NADPH:quinone oxidoreductase</fullName>
    </submittedName>
</protein>
<dbReference type="Pfam" id="PF00107">
    <property type="entry name" value="ADH_zinc_N"/>
    <property type="match status" value="1"/>
</dbReference>
<dbReference type="PANTHER" id="PTHR45033:SF2">
    <property type="entry name" value="ZINC-TYPE ALCOHOL DEHYDROGENASE-LIKE PROTEIN C1773.06C"/>
    <property type="match status" value="1"/>
</dbReference>
<dbReference type="EMBL" id="AP023355">
    <property type="protein sequence ID" value="BCJ32727.1"/>
    <property type="molecule type" value="Genomic_DNA"/>
</dbReference>
<dbReference type="PANTHER" id="PTHR45033">
    <property type="match status" value="1"/>
</dbReference>